<organism evidence="1 2">
    <name type="scientific">Drosophila navojoa</name>
    <name type="common">Fruit fly</name>
    <dbReference type="NCBI Taxonomy" id="7232"/>
    <lineage>
        <taxon>Eukaryota</taxon>
        <taxon>Metazoa</taxon>
        <taxon>Ecdysozoa</taxon>
        <taxon>Arthropoda</taxon>
        <taxon>Hexapoda</taxon>
        <taxon>Insecta</taxon>
        <taxon>Pterygota</taxon>
        <taxon>Neoptera</taxon>
        <taxon>Endopterygota</taxon>
        <taxon>Diptera</taxon>
        <taxon>Brachycera</taxon>
        <taxon>Muscomorpha</taxon>
        <taxon>Ephydroidea</taxon>
        <taxon>Drosophilidae</taxon>
        <taxon>Drosophila</taxon>
    </lineage>
</organism>
<sequence length="119" mass="13568">MQQSTNQCQFIMKTLVSFEALKEQHTPQQTLALQHPAPRRELRNDRIVLRIADTLGTLRNRNCGGERKEDDSVTAKMAQVRGGMERQEAGSHMRKQRVFEVFYHCASAGDVEAVDKVKL</sequence>
<comment type="caution">
    <text evidence="1">The sequence shown here is derived from an EMBL/GenBank/DDBJ whole genome shotgun (WGS) entry which is preliminary data.</text>
</comment>
<proteinExistence type="predicted"/>
<evidence type="ECO:0000313" key="2">
    <source>
        <dbReference type="Proteomes" id="UP000295192"/>
    </source>
</evidence>
<gene>
    <name evidence="1" type="ORF">AWZ03_009054</name>
</gene>
<name>A0A484B6N6_DRONA</name>
<keyword evidence="2" id="KW-1185">Reference proteome</keyword>
<protein>
    <submittedName>
        <fullName evidence="1">Uncharacterized protein</fullName>
    </submittedName>
</protein>
<dbReference type="EMBL" id="LSRL02000102">
    <property type="protein sequence ID" value="TDG44527.1"/>
    <property type="molecule type" value="Genomic_DNA"/>
</dbReference>
<dbReference type="AlphaFoldDB" id="A0A484B6N6"/>
<evidence type="ECO:0000313" key="1">
    <source>
        <dbReference type="EMBL" id="TDG44527.1"/>
    </source>
</evidence>
<dbReference type="Proteomes" id="UP000295192">
    <property type="component" value="Unassembled WGS sequence"/>
</dbReference>
<accession>A0A484B6N6</accession>
<reference evidence="1 2" key="1">
    <citation type="journal article" date="2019" name="J. Hered.">
        <title>An Improved Genome Assembly for Drosophila navojoa, the Basal Species in the mojavensis Cluster.</title>
        <authorList>
            <person name="Vanderlinde T."/>
            <person name="Dupim E.G."/>
            <person name="Nazario-Yepiz N.O."/>
            <person name="Carvalho A.B."/>
        </authorList>
    </citation>
    <scope>NUCLEOTIDE SEQUENCE [LARGE SCALE GENOMIC DNA]</scope>
    <source>
        <strain evidence="1">Navoj_Jal97</strain>
        <tissue evidence="1">Whole organism</tissue>
    </source>
</reference>